<evidence type="ECO:0000313" key="2">
    <source>
        <dbReference type="Proteomes" id="UP000735302"/>
    </source>
</evidence>
<dbReference type="EMBL" id="BLXT01007807">
    <property type="protein sequence ID" value="GFO42369.1"/>
    <property type="molecule type" value="Genomic_DNA"/>
</dbReference>
<dbReference type="Proteomes" id="UP000735302">
    <property type="component" value="Unassembled WGS sequence"/>
</dbReference>
<name>A0AAV4DDT8_9GAST</name>
<keyword evidence="2" id="KW-1185">Reference proteome</keyword>
<reference evidence="1 2" key="1">
    <citation type="journal article" date="2021" name="Elife">
        <title>Chloroplast acquisition without the gene transfer in kleptoplastic sea slugs, Plakobranchus ocellatus.</title>
        <authorList>
            <person name="Maeda T."/>
            <person name="Takahashi S."/>
            <person name="Yoshida T."/>
            <person name="Shimamura S."/>
            <person name="Takaki Y."/>
            <person name="Nagai Y."/>
            <person name="Toyoda A."/>
            <person name="Suzuki Y."/>
            <person name="Arimoto A."/>
            <person name="Ishii H."/>
            <person name="Satoh N."/>
            <person name="Nishiyama T."/>
            <person name="Hasebe M."/>
            <person name="Maruyama T."/>
            <person name="Minagawa J."/>
            <person name="Obokata J."/>
            <person name="Shigenobu S."/>
        </authorList>
    </citation>
    <scope>NUCLEOTIDE SEQUENCE [LARGE SCALE GENOMIC DNA]</scope>
</reference>
<dbReference type="AlphaFoldDB" id="A0AAV4DDT8"/>
<evidence type="ECO:0000313" key="1">
    <source>
        <dbReference type="EMBL" id="GFO42369.1"/>
    </source>
</evidence>
<proteinExistence type="predicted"/>
<comment type="caution">
    <text evidence="1">The sequence shown here is derived from an EMBL/GenBank/DDBJ whole genome shotgun (WGS) entry which is preliminary data.</text>
</comment>
<gene>
    <name evidence="1" type="ORF">PoB_006887400</name>
</gene>
<accession>A0AAV4DDT8</accession>
<sequence>MKQAEFAPITLSEEINGTFETRKDINKNKFLTNETKIRPRRDSNSQSSDPNSDLRPYLRLVSVAHIAQDIDNIFISSSDLRLYLGLVFVVHIAGDIDNIFISSSDLRLYLALVFVVHIAGDTQTFYLKLRPTPVPRAYVCSSHRWRHPDLLFQAQTYACTSGLCL</sequence>
<protein>
    <submittedName>
        <fullName evidence="1">Uncharacterized protein</fullName>
    </submittedName>
</protein>
<organism evidence="1 2">
    <name type="scientific">Plakobranchus ocellatus</name>
    <dbReference type="NCBI Taxonomy" id="259542"/>
    <lineage>
        <taxon>Eukaryota</taxon>
        <taxon>Metazoa</taxon>
        <taxon>Spiralia</taxon>
        <taxon>Lophotrochozoa</taxon>
        <taxon>Mollusca</taxon>
        <taxon>Gastropoda</taxon>
        <taxon>Heterobranchia</taxon>
        <taxon>Euthyneura</taxon>
        <taxon>Panpulmonata</taxon>
        <taxon>Sacoglossa</taxon>
        <taxon>Placobranchoidea</taxon>
        <taxon>Plakobranchidae</taxon>
        <taxon>Plakobranchus</taxon>
    </lineage>
</organism>